<evidence type="ECO:0000256" key="1">
    <source>
        <dbReference type="ARBA" id="ARBA00004442"/>
    </source>
</evidence>
<dbReference type="InterPro" id="IPR037066">
    <property type="entry name" value="Plug_dom_sf"/>
</dbReference>
<dbReference type="Proteomes" id="UP000248688">
    <property type="component" value="Chromosome"/>
</dbReference>
<accession>A0A2Z4IGK3</accession>
<dbReference type="SUPFAM" id="SSF56935">
    <property type="entry name" value="Porins"/>
    <property type="match status" value="1"/>
</dbReference>
<keyword evidence="6" id="KW-1185">Reference proteome</keyword>
<evidence type="ECO:0000313" key="5">
    <source>
        <dbReference type="EMBL" id="AWW30291.1"/>
    </source>
</evidence>
<dbReference type="Pfam" id="PF14905">
    <property type="entry name" value="OMP_b-brl_3"/>
    <property type="match status" value="1"/>
</dbReference>
<evidence type="ECO:0000313" key="6">
    <source>
        <dbReference type="Proteomes" id="UP000248688"/>
    </source>
</evidence>
<evidence type="ECO:0000256" key="2">
    <source>
        <dbReference type="ARBA" id="ARBA00023136"/>
    </source>
</evidence>
<dbReference type="PANTHER" id="PTHR40980">
    <property type="entry name" value="PLUG DOMAIN-CONTAINING PROTEIN"/>
    <property type="match status" value="1"/>
</dbReference>
<dbReference type="AlphaFoldDB" id="A0A2Z4IGK3"/>
<evidence type="ECO:0000256" key="3">
    <source>
        <dbReference type="ARBA" id="ARBA00023237"/>
    </source>
</evidence>
<dbReference type="GO" id="GO:0009279">
    <property type="term" value="C:cell outer membrane"/>
    <property type="evidence" value="ECO:0007669"/>
    <property type="project" value="UniProtKB-SubCell"/>
</dbReference>
<dbReference type="InterPro" id="IPR008969">
    <property type="entry name" value="CarboxyPept-like_regulatory"/>
</dbReference>
<dbReference type="Gene3D" id="2.170.130.10">
    <property type="entry name" value="TonB-dependent receptor, plug domain"/>
    <property type="match status" value="1"/>
</dbReference>
<dbReference type="RefSeq" id="WP_112783673.1">
    <property type="nucleotide sequence ID" value="NZ_CP030041.1"/>
</dbReference>
<dbReference type="EMBL" id="CP030041">
    <property type="protein sequence ID" value="AWW30291.1"/>
    <property type="molecule type" value="Genomic_DNA"/>
</dbReference>
<organism evidence="5 6">
    <name type="scientific">Echinicola strongylocentroti</name>
    <dbReference type="NCBI Taxonomy" id="1795355"/>
    <lineage>
        <taxon>Bacteria</taxon>
        <taxon>Pseudomonadati</taxon>
        <taxon>Bacteroidota</taxon>
        <taxon>Cytophagia</taxon>
        <taxon>Cytophagales</taxon>
        <taxon>Cyclobacteriaceae</taxon>
        <taxon>Echinicola</taxon>
    </lineage>
</organism>
<dbReference type="InterPro" id="IPR041700">
    <property type="entry name" value="OMP_b-brl_3"/>
</dbReference>
<dbReference type="OrthoDB" id="905812at2"/>
<dbReference type="KEGG" id="est:DN752_09235"/>
<sequence length="803" mass="90908">MMKVVFCKLVFTIVLILVKILAHGQGYKVTGKVVGPTFQSMEYVNVVAFHHQMAHNVGDISGVDGSFELILERGEYEVNFTFIGYVPKTVLIQVEGDRDLGEVQLEESMGVLAGVTVVARKPVIERKADRLIFHVENSTMSSGGNALELLKRTPRVRVQNEEVAMIGKNGMYVLINDRMLKLSGEELAQYLKSIPSDQIKSIEVIANPPARYSAAGNSGLINIVTKDAVQDEYSLSFRSAIKRATYTSGTGGVDFTAKKGKVGLTTGMDVDRGAIAADYWSETEYTEKNWLQKEEAKRFGKSLSGRLEVDWEVSDKLAMGAGFRQIGAWPSSKDFSRIELRDSTGEIDTAYISTGRDQNTKGTTTLNYHIDLEFDTVGRRLSFDVDFLGFANNSKRDFMLNGVDEQQEPILGTSRAAVNKGRQKVRNYSYSLDMVHPVDWVDFRYGVRWSSIKTDNGFEYYNRLEDEGLVLDPAQSNSFVYQERTGSVYVSMLRKWSEKWEMKAGGRLEDTRTVGHSATMGTATTLKYTRFFPSAYLSYTSGTDHFLSLSYGRRVNRPSYSFLNPFRWVTSSYSYLEGNPFLRPSFTDNLEASYSYNDILFTTVYYSGLTDGFEQMTFIDEKTNIQRTVPENFITNKSFGVNQSVAFEFAEKWSGQLDVDIYYSRSRSDLLVTLPLLSGWNGAITASTDVSLNRSKTLLLNAWYTYMTKGVANLDYNSSFGQFDVSVKWLLWDEKMTVSLYGNDLLRTSRITYTTNYSNGLVNFFSSYYDQRYVRLSLAYRIGGKTKNKNRKRKNEAEIDRLN</sequence>
<keyword evidence="2" id="KW-0472">Membrane</keyword>
<dbReference type="InterPro" id="IPR036942">
    <property type="entry name" value="Beta-barrel_TonB_sf"/>
</dbReference>
<keyword evidence="3" id="KW-0998">Cell outer membrane</keyword>
<reference evidence="5 6" key="1">
    <citation type="submission" date="2018-06" db="EMBL/GenBank/DDBJ databases">
        <title>Echinicola strongylocentroti sp. nov., isolated from a sea urchin Strongylocentrotus intermedius.</title>
        <authorList>
            <person name="Bae S.S."/>
        </authorList>
    </citation>
    <scope>NUCLEOTIDE SEQUENCE [LARGE SCALE GENOMIC DNA]</scope>
    <source>
        <strain evidence="5 6">MEBiC08714</strain>
    </source>
</reference>
<protein>
    <recommendedName>
        <fullName evidence="4">Outer membrane protein beta-barrel domain-containing protein</fullName>
    </recommendedName>
</protein>
<name>A0A2Z4IGK3_9BACT</name>
<gene>
    <name evidence="5" type="ORF">DN752_09235</name>
</gene>
<proteinExistence type="predicted"/>
<dbReference type="SUPFAM" id="SSF49464">
    <property type="entry name" value="Carboxypeptidase regulatory domain-like"/>
    <property type="match status" value="1"/>
</dbReference>
<dbReference type="PANTHER" id="PTHR40980:SF4">
    <property type="entry name" value="TONB-DEPENDENT RECEPTOR-LIKE BETA-BARREL DOMAIN-CONTAINING PROTEIN"/>
    <property type="match status" value="1"/>
</dbReference>
<evidence type="ECO:0000259" key="4">
    <source>
        <dbReference type="Pfam" id="PF14905"/>
    </source>
</evidence>
<dbReference type="Gene3D" id="2.40.170.20">
    <property type="entry name" value="TonB-dependent receptor, beta-barrel domain"/>
    <property type="match status" value="1"/>
</dbReference>
<feature type="domain" description="Outer membrane protein beta-barrel" evidence="4">
    <location>
        <begin position="373"/>
        <end position="780"/>
    </location>
</feature>
<comment type="subcellular location">
    <subcellularLocation>
        <location evidence="1">Cell outer membrane</location>
    </subcellularLocation>
</comment>